<dbReference type="EMBL" id="CP019292">
    <property type="protein sequence ID" value="AXX63139.1"/>
    <property type="molecule type" value="Genomic_DNA"/>
</dbReference>
<protein>
    <submittedName>
        <fullName evidence="1">Uncharacterized protein</fullName>
    </submittedName>
</protein>
<name>A0AAN1PV22_VIBVL</name>
<organism evidence="1 2">
    <name type="scientific">Vibrio vulnificus</name>
    <dbReference type="NCBI Taxonomy" id="672"/>
    <lineage>
        <taxon>Bacteria</taxon>
        <taxon>Pseudomonadati</taxon>
        <taxon>Pseudomonadota</taxon>
        <taxon>Gammaproteobacteria</taxon>
        <taxon>Vibrionales</taxon>
        <taxon>Vibrionaceae</taxon>
        <taxon>Vibrio</taxon>
    </lineage>
</organism>
<gene>
    <name evidence="1" type="ORF">FORC53_4800</name>
</gene>
<proteinExistence type="predicted"/>
<accession>A0AAN1PV22</accession>
<sequence length="67" mass="7435">MANIIEITPQCDCCHETNPSHMNDAERKVIASIKADGWIVKNDVFLCPDCIDSGFQISKGLIVRKSN</sequence>
<dbReference type="AlphaFoldDB" id="A0AAN1PV22"/>
<evidence type="ECO:0000313" key="2">
    <source>
        <dbReference type="Proteomes" id="UP000263418"/>
    </source>
</evidence>
<dbReference type="Proteomes" id="UP000263418">
    <property type="component" value="Chromosome 3"/>
</dbReference>
<evidence type="ECO:0000313" key="1">
    <source>
        <dbReference type="EMBL" id="AXX63139.1"/>
    </source>
</evidence>
<reference evidence="1 2" key="1">
    <citation type="submission" date="2017-03" db="EMBL/GenBank/DDBJ databases">
        <title>Complete Genome Sequence of Vibrio vulnificus FORC_053.</title>
        <authorList>
            <consortium name="Food-borne Pathogen Omics Research Center"/>
            <person name="Chung H.Y."/>
            <person name="Na E.J."/>
            <person name="Song J.S."/>
            <person name="Kim H."/>
            <person name="Lee J.-H."/>
            <person name="Ryu S."/>
            <person name="Choi S.H."/>
        </authorList>
    </citation>
    <scope>NUCLEOTIDE SEQUENCE [LARGE SCALE GENOMIC DNA]</scope>
    <source>
        <strain evidence="1 2">FORC_053</strain>
    </source>
</reference>